<evidence type="ECO:0000313" key="2">
    <source>
        <dbReference type="Proteomes" id="UP001606300"/>
    </source>
</evidence>
<sequence length="73" mass="7973">MNSRPMPLSADYELRFESLFNAGRALAFPCDAHGGVALDALSDRARQNYLFARAVVGREYAVPVVLRCGGARD</sequence>
<comment type="caution">
    <text evidence="1">The sequence shown here is derived from an EMBL/GenBank/DDBJ whole genome shotgun (WGS) entry which is preliminary data.</text>
</comment>
<name>A0ABW7EV05_9BURK</name>
<protein>
    <submittedName>
        <fullName evidence="1">Uncharacterized protein</fullName>
    </submittedName>
</protein>
<reference evidence="1 2" key="1">
    <citation type="submission" date="2024-09" db="EMBL/GenBank/DDBJ databases">
        <title>Novel species of the genus Pelomonas and Roseateles isolated from streams.</title>
        <authorList>
            <person name="Lu H."/>
        </authorList>
    </citation>
    <scope>NUCLEOTIDE SEQUENCE [LARGE SCALE GENOMIC DNA]</scope>
    <source>
        <strain evidence="1 2">DC23W</strain>
    </source>
</reference>
<evidence type="ECO:0000313" key="1">
    <source>
        <dbReference type="EMBL" id="MFG6416664.1"/>
    </source>
</evidence>
<dbReference type="Proteomes" id="UP001606300">
    <property type="component" value="Unassembled WGS sequence"/>
</dbReference>
<dbReference type="RefSeq" id="WP_394472729.1">
    <property type="nucleotide sequence ID" value="NZ_JBIGHY010000010.1"/>
</dbReference>
<proteinExistence type="predicted"/>
<dbReference type="EMBL" id="JBIGHY010000010">
    <property type="protein sequence ID" value="MFG6416664.1"/>
    <property type="molecule type" value="Genomic_DNA"/>
</dbReference>
<gene>
    <name evidence="1" type="ORF">ACG02S_22465</name>
</gene>
<keyword evidence="2" id="KW-1185">Reference proteome</keyword>
<accession>A0ABW7EV05</accession>
<organism evidence="1 2">
    <name type="scientific">Pelomonas dachongensis</name>
    <dbReference type="NCBI Taxonomy" id="3299029"/>
    <lineage>
        <taxon>Bacteria</taxon>
        <taxon>Pseudomonadati</taxon>
        <taxon>Pseudomonadota</taxon>
        <taxon>Betaproteobacteria</taxon>
        <taxon>Burkholderiales</taxon>
        <taxon>Sphaerotilaceae</taxon>
        <taxon>Roseateles</taxon>
    </lineage>
</organism>